<dbReference type="PANTHER" id="PTHR47235:SF1">
    <property type="entry name" value="BLR6548 PROTEIN"/>
    <property type="match status" value="1"/>
</dbReference>
<comment type="similarity">
    <text evidence="1">Belongs to the leucine-binding protein family.</text>
</comment>
<organism evidence="5 6">
    <name type="scientific">Pseudooceanicola batsensis (strain ATCC BAA-863 / DSM 15984 / KCTC 12145 / HTCC2597)</name>
    <name type="common">Oceanicola batsensis</name>
    <dbReference type="NCBI Taxonomy" id="252305"/>
    <lineage>
        <taxon>Bacteria</taxon>
        <taxon>Pseudomonadati</taxon>
        <taxon>Pseudomonadota</taxon>
        <taxon>Alphaproteobacteria</taxon>
        <taxon>Rhodobacterales</taxon>
        <taxon>Paracoccaceae</taxon>
        <taxon>Pseudooceanicola</taxon>
    </lineage>
</organism>
<dbReference type="Gene3D" id="3.40.50.2300">
    <property type="match status" value="2"/>
</dbReference>
<evidence type="ECO:0000313" key="6">
    <source>
        <dbReference type="Proteomes" id="UP000004318"/>
    </source>
</evidence>
<dbReference type="InterPro" id="IPR028081">
    <property type="entry name" value="Leu-bd"/>
</dbReference>
<feature type="signal peptide" evidence="3">
    <location>
        <begin position="1"/>
        <end position="19"/>
    </location>
</feature>
<sequence>MRAALIGAFALMFAAPLAAADMPGVTETEIRIGNTTAYSGPASAYGTIAKTEQAYFDKVNAEGGINGRKIVFISYDDAYSPPKTVERTRELVERDEVLAVFQTLGTPANTAIHKYLNAREVPQLFASSGAKAFTNPEEYPWTFGWNPTLEDEGTIYGRYILQEHSDATVAVLYQNDDYGREVLEGLRIGLGDKADEMIVATASYETSDPTVDSQVVTLKNSGATVFVNIATNKAAAQAIRKAHEIDWKPVQLLNSVANSVAAVMKPAGTEASEGIISAAYIKDPTDPTWADAPDMKEWNAFMDEYFPDGDKNSILTAYGYAAAHTLVKVLEQAGDDLSRENVIRQAANLKDYVPPMLLPGVSVTTSPDDYGVIENMQLMRFNGERWELFGDLY</sequence>
<proteinExistence type="inferred from homology"/>
<dbReference type="HOGENOM" id="CLU_027128_7_0_5"/>
<dbReference type="EMBL" id="AAMO01000009">
    <property type="protein sequence ID" value="EAQ02164.1"/>
    <property type="molecule type" value="Genomic_DNA"/>
</dbReference>
<dbReference type="PANTHER" id="PTHR47235">
    <property type="entry name" value="BLR6548 PROTEIN"/>
    <property type="match status" value="1"/>
</dbReference>
<comment type="caution">
    <text evidence="5">The sequence shown here is derived from an EMBL/GenBank/DDBJ whole genome shotgun (WGS) entry which is preliminary data.</text>
</comment>
<dbReference type="InterPro" id="IPR028082">
    <property type="entry name" value="Peripla_BP_I"/>
</dbReference>
<feature type="chain" id="PRO_5002660100" evidence="3">
    <location>
        <begin position="20"/>
        <end position="393"/>
    </location>
</feature>
<gene>
    <name evidence="5" type="ORF">OB2597_21106</name>
</gene>
<accession>A3U1I1</accession>
<evidence type="ECO:0000256" key="1">
    <source>
        <dbReference type="ARBA" id="ARBA00010062"/>
    </source>
</evidence>
<evidence type="ECO:0000256" key="2">
    <source>
        <dbReference type="ARBA" id="ARBA00022729"/>
    </source>
</evidence>
<evidence type="ECO:0000259" key="4">
    <source>
        <dbReference type="Pfam" id="PF13458"/>
    </source>
</evidence>
<dbReference type="Pfam" id="PF13458">
    <property type="entry name" value="Peripla_BP_6"/>
    <property type="match status" value="1"/>
</dbReference>
<feature type="domain" description="Leucine-binding protein" evidence="4">
    <location>
        <begin position="29"/>
        <end position="382"/>
    </location>
</feature>
<evidence type="ECO:0000313" key="5">
    <source>
        <dbReference type="EMBL" id="EAQ02164.1"/>
    </source>
</evidence>
<dbReference type="SUPFAM" id="SSF53822">
    <property type="entry name" value="Periplasmic binding protein-like I"/>
    <property type="match status" value="1"/>
</dbReference>
<keyword evidence="6" id="KW-1185">Reference proteome</keyword>
<dbReference type="Proteomes" id="UP000004318">
    <property type="component" value="Unassembled WGS sequence"/>
</dbReference>
<dbReference type="AlphaFoldDB" id="A3U1I1"/>
<name>A3U1I1_PSEBH</name>
<protein>
    <submittedName>
        <fullName evidence="5">Possible leucine/isoleucine/valine-binding protein</fullName>
    </submittedName>
</protein>
<reference evidence="5 6" key="1">
    <citation type="journal article" date="2010" name="J. Bacteriol.">
        <title>Genome sequences of Oceanicola granulosus HTCC2516(T) and Oceanicola batsensis HTCC2597(TDelta).</title>
        <authorList>
            <person name="Thrash J.C."/>
            <person name="Cho J.C."/>
            <person name="Vergin K.L."/>
            <person name="Giovannoni S.J."/>
        </authorList>
    </citation>
    <scope>NUCLEOTIDE SEQUENCE [LARGE SCALE GENOMIC DNA]</scope>
    <source>
        <strain evidence="6">ATCC BAA-863 / DSM 15984 / KCTC 12145 / HTCC2597</strain>
    </source>
</reference>
<dbReference type="CDD" id="cd06343">
    <property type="entry name" value="PBP1_ABC_ligand_binding-like"/>
    <property type="match status" value="1"/>
</dbReference>
<evidence type="ECO:0000256" key="3">
    <source>
        <dbReference type="SAM" id="SignalP"/>
    </source>
</evidence>
<keyword evidence="2 3" id="KW-0732">Signal</keyword>
<dbReference type="STRING" id="252305.OB2597_21106"/>